<sequence>MQKLSLLFTKDGLQWAIGSGPSYSEKAFFQDEETPEHYISEQLTQALQQEDIGKIEIISAINHFSMLPFEFDQHHLGYQLISYNAPVDPANEELMIAINNEFNVQFYYTMPTSFYEKIKATKIPSAFNFSGEKFLNHALFKDSGQQIHIHLYHNQAEFFAIKNKQILLYNNLDAHSEVDFLYFIMFAASKLNFNFKSVQFLVYGEIEENETFLGELQKFAPHVEIVEKNIKNEYNFILQ</sequence>
<dbReference type="Gene3D" id="3.30.420.260">
    <property type="match status" value="1"/>
</dbReference>
<dbReference type="EMBL" id="JAAABJ010000535">
    <property type="protein sequence ID" value="NAW51456.1"/>
    <property type="molecule type" value="Genomic_DNA"/>
</dbReference>
<name>A0A845PX76_9FLAO</name>
<evidence type="ECO:0000313" key="1">
    <source>
        <dbReference type="EMBL" id="NAW51456.1"/>
    </source>
</evidence>
<dbReference type="Pfam" id="PF12864">
    <property type="entry name" value="DUF3822"/>
    <property type="match status" value="1"/>
</dbReference>
<protein>
    <submittedName>
        <fullName evidence="1">DUF3822 family protein</fullName>
    </submittedName>
</protein>
<dbReference type="AlphaFoldDB" id="A0A845PX76"/>
<proteinExistence type="predicted"/>
<dbReference type="CDD" id="cd24013">
    <property type="entry name" value="ASKHA_ATPase_BT3980-like"/>
    <property type="match status" value="1"/>
</dbReference>
<evidence type="ECO:0000313" key="2">
    <source>
        <dbReference type="Proteomes" id="UP000553459"/>
    </source>
</evidence>
<dbReference type="Proteomes" id="UP000553459">
    <property type="component" value="Unassembled WGS sequence"/>
</dbReference>
<dbReference type="RefSeq" id="WP_166519736.1">
    <property type="nucleotide sequence ID" value="NZ_JAAABJ010000535.1"/>
</dbReference>
<keyword evidence="2" id="KW-1185">Reference proteome</keyword>
<dbReference type="InterPro" id="IPR024213">
    <property type="entry name" value="DUF3822"/>
</dbReference>
<reference evidence="1 2" key="1">
    <citation type="submission" date="2019-11" db="EMBL/GenBank/DDBJ databases">
        <title>Characterization of Elizabethkingia argenteiflava sp. nov., isolated from inner surface of Soybean Pods.</title>
        <authorList>
            <person name="Mo S."/>
        </authorList>
    </citation>
    <scope>NUCLEOTIDE SEQUENCE [LARGE SCALE GENOMIC DNA]</scope>
    <source>
        <strain evidence="1 2">YB22</strain>
    </source>
</reference>
<organism evidence="1 2">
    <name type="scientific">Elizabethkingia argenteiflava</name>
    <dbReference type="NCBI Taxonomy" id="2681556"/>
    <lineage>
        <taxon>Bacteria</taxon>
        <taxon>Pseudomonadati</taxon>
        <taxon>Bacteroidota</taxon>
        <taxon>Flavobacteriia</taxon>
        <taxon>Flavobacteriales</taxon>
        <taxon>Weeksellaceae</taxon>
        <taxon>Elizabethkingia</taxon>
    </lineage>
</organism>
<accession>A0A845PX76</accession>
<gene>
    <name evidence="1" type="ORF">GNY06_08705</name>
</gene>
<comment type="caution">
    <text evidence="1">The sequence shown here is derived from an EMBL/GenBank/DDBJ whole genome shotgun (WGS) entry which is preliminary data.</text>
</comment>